<proteinExistence type="predicted"/>
<evidence type="ECO:0000313" key="2">
    <source>
        <dbReference type="EMBL" id="MFC1456478.1"/>
    </source>
</evidence>
<dbReference type="InterPro" id="IPR046027">
    <property type="entry name" value="DUF5985"/>
</dbReference>
<gene>
    <name evidence="2" type="ORF">ACETIH_07035</name>
</gene>
<keyword evidence="1" id="KW-1133">Transmembrane helix</keyword>
<dbReference type="RefSeq" id="WP_377029228.1">
    <property type="nucleotide sequence ID" value="NZ_JBHOMY010000016.1"/>
</dbReference>
<sequence>MLSFQTIIYSLCLLTSAGCAILLVRSYRQTRAKLLLWSALCFVLLAVNNLLVVIDLIVLPSVDLVPLRNLAALAAVSVLLFGFIWETE</sequence>
<accession>A0ABV6Y5B9</accession>
<name>A0ABV6Y5B9_9HYPH</name>
<feature type="transmembrane region" description="Helical" evidence="1">
    <location>
        <begin position="65"/>
        <end position="85"/>
    </location>
</feature>
<feature type="transmembrane region" description="Helical" evidence="1">
    <location>
        <begin position="6"/>
        <end position="24"/>
    </location>
</feature>
<organism evidence="2 3">
    <name type="scientific">Microvirga arabica</name>
    <dbReference type="NCBI Taxonomy" id="1128671"/>
    <lineage>
        <taxon>Bacteria</taxon>
        <taxon>Pseudomonadati</taxon>
        <taxon>Pseudomonadota</taxon>
        <taxon>Alphaproteobacteria</taxon>
        <taxon>Hyphomicrobiales</taxon>
        <taxon>Methylobacteriaceae</taxon>
        <taxon>Microvirga</taxon>
    </lineage>
</organism>
<feature type="transmembrane region" description="Helical" evidence="1">
    <location>
        <begin position="36"/>
        <end position="59"/>
    </location>
</feature>
<protein>
    <submittedName>
        <fullName evidence="2">DUF5985 family protein</fullName>
    </submittedName>
</protein>
<keyword evidence="3" id="KW-1185">Reference proteome</keyword>
<dbReference type="Pfam" id="PF19447">
    <property type="entry name" value="DUF5985"/>
    <property type="match status" value="1"/>
</dbReference>
<evidence type="ECO:0000313" key="3">
    <source>
        <dbReference type="Proteomes" id="UP001593940"/>
    </source>
</evidence>
<dbReference type="EMBL" id="JBHOMY010000016">
    <property type="protein sequence ID" value="MFC1456478.1"/>
    <property type="molecule type" value="Genomic_DNA"/>
</dbReference>
<reference evidence="2 3" key="1">
    <citation type="submission" date="2024-09" db="EMBL/GenBank/DDBJ databases">
        <title>Nodulacao em especies de Leguminosae Basais da Amazonia e Caracterizacao dos Rizobios e Bacterias Associadas aos Nodulos.</title>
        <authorList>
            <person name="Jambeiro I.C.A."/>
            <person name="Lopes I.S."/>
            <person name="Aguiar E.R.G.R."/>
            <person name="Santos A.F.J."/>
            <person name="Dos Santos J.M.F."/>
            <person name="Gross E."/>
        </authorList>
    </citation>
    <scope>NUCLEOTIDE SEQUENCE [LARGE SCALE GENOMIC DNA]</scope>
    <source>
        <strain evidence="2 3">BRUESC1165</strain>
    </source>
</reference>
<evidence type="ECO:0000256" key="1">
    <source>
        <dbReference type="SAM" id="Phobius"/>
    </source>
</evidence>
<keyword evidence="1" id="KW-0472">Membrane</keyword>
<keyword evidence="1" id="KW-0812">Transmembrane</keyword>
<comment type="caution">
    <text evidence="2">The sequence shown here is derived from an EMBL/GenBank/DDBJ whole genome shotgun (WGS) entry which is preliminary data.</text>
</comment>
<dbReference type="Proteomes" id="UP001593940">
    <property type="component" value="Unassembled WGS sequence"/>
</dbReference>